<dbReference type="OrthoDB" id="531050at2759"/>
<dbReference type="EMBL" id="GG663742">
    <property type="protein sequence ID" value="EEH55268.1"/>
    <property type="molecule type" value="Genomic_DNA"/>
</dbReference>
<accession>C1MY37</accession>
<dbReference type="Proteomes" id="UP000001876">
    <property type="component" value="Unassembled WGS sequence"/>
</dbReference>
<sequence length="121" mass="13175">MTGDGATTTTTTTTTAPAREPSRGGVSSKPAPGAPPNRAPPFDNKRLAAWEKQREAWTAAGRAGGLMTEARRRDRDRRPVLSADATYDDLLTSSRPFSAPVPLPEMVEFLQEVWDEEGLYD</sequence>
<dbReference type="GeneID" id="9685937"/>
<feature type="domain" description="Gag1-like clamp" evidence="2">
    <location>
        <begin position="41"/>
        <end position="121"/>
    </location>
</feature>
<evidence type="ECO:0000313" key="4">
    <source>
        <dbReference type="Proteomes" id="UP000001876"/>
    </source>
</evidence>
<gene>
    <name evidence="3" type="ORF">MICPUCDRAFT_60388</name>
</gene>
<protein>
    <submittedName>
        <fullName evidence="3">Predicted protein</fullName>
    </submittedName>
</protein>
<dbReference type="KEGG" id="mpp:MICPUCDRAFT_60388"/>
<dbReference type="InterPro" id="IPR025124">
    <property type="entry name" value="Gag1-like_clamp"/>
</dbReference>
<feature type="region of interest" description="Disordered" evidence="1">
    <location>
        <begin position="1"/>
        <end position="43"/>
    </location>
</feature>
<dbReference type="RefSeq" id="XP_003060499.1">
    <property type="nucleotide sequence ID" value="XM_003060453.1"/>
</dbReference>
<keyword evidence="4" id="KW-1185">Reference proteome</keyword>
<name>C1MY37_MICPC</name>
<reference evidence="3 4" key="1">
    <citation type="journal article" date="2009" name="Science">
        <title>Green evolution and dynamic adaptations revealed by genomes of the marine picoeukaryotes Micromonas.</title>
        <authorList>
            <person name="Worden A.Z."/>
            <person name="Lee J.H."/>
            <person name="Mock T."/>
            <person name="Rouze P."/>
            <person name="Simmons M.P."/>
            <person name="Aerts A.L."/>
            <person name="Allen A.E."/>
            <person name="Cuvelier M.L."/>
            <person name="Derelle E."/>
            <person name="Everett M.V."/>
            <person name="Foulon E."/>
            <person name="Grimwood J."/>
            <person name="Gundlach H."/>
            <person name="Henrissat B."/>
            <person name="Napoli C."/>
            <person name="McDonald S.M."/>
            <person name="Parker M.S."/>
            <person name="Rombauts S."/>
            <person name="Salamov A."/>
            <person name="Von Dassow P."/>
            <person name="Badger J.H."/>
            <person name="Coutinho P.M."/>
            <person name="Demir E."/>
            <person name="Dubchak I."/>
            <person name="Gentemann C."/>
            <person name="Eikrem W."/>
            <person name="Gready J.E."/>
            <person name="John U."/>
            <person name="Lanier W."/>
            <person name="Lindquist E.A."/>
            <person name="Lucas S."/>
            <person name="Mayer K.F."/>
            <person name="Moreau H."/>
            <person name="Not F."/>
            <person name="Otillar R."/>
            <person name="Panaud O."/>
            <person name="Pangilinan J."/>
            <person name="Paulsen I."/>
            <person name="Piegu B."/>
            <person name="Poliakov A."/>
            <person name="Robbens S."/>
            <person name="Schmutz J."/>
            <person name="Toulza E."/>
            <person name="Wyss T."/>
            <person name="Zelensky A."/>
            <person name="Zhou K."/>
            <person name="Armbrust E.V."/>
            <person name="Bhattacharya D."/>
            <person name="Goodenough U.W."/>
            <person name="Van de Peer Y."/>
            <person name="Grigoriev I.V."/>
        </authorList>
    </citation>
    <scope>NUCLEOTIDE SEQUENCE [LARGE SCALE GENOMIC DNA]</scope>
    <source>
        <strain evidence="3 4">CCMP1545</strain>
    </source>
</reference>
<dbReference type="STRING" id="564608.C1MY37"/>
<dbReference type="AlphaFoldDB" id="C1MY37"/>
<evidence type="ECO:0000256" key="1">
    <source>
        <dbReference type="SAM" id="MobiDB-lite"/>
    </source>
</evidence>
<dbReference type="PANTHER" id="PTHR33373">
    <property type="entry name" value="OS07G0479600 PROTEIN"/>
    <property type="match status" value="1"/>
</dbReference>
<evidence type="ECO:0000259" key="2">
    <source>
        <dbReference type="Pfam" id="PF13259"/>
    </source>
</evidence>
<evidence type="ECO:0000313" key="3">
    <source>
        <dbReference type="EMBL" id="EEH55268.1"/>
    </source>
</evidence>
<dbReference type="Pfam" id="PF13259">
    <property type="entry name" value="clamp_Gag1-like"/>
    <property type="match status" value="1"/>
</dbReference>
<dbReference type="eggNOG" id="ENOG502RZBV">
    <property type="taxonomic scope" value="Eukaryota"/>
</dbReference>
<dbReference type="OMA" id="MELYTAN"/>
<organism evidence="4">
    <name type="scientific">Micromonas pusilla (strain CCMP1545)</name>
    <name type="common">Picoplanktonic green alga</name>
    <dbReference type="NCBI Taxonomy" id="564608"/>
    <lineage>
        <taxon>Eukaryota</taxon>
        <taxon>Viridiplantae</taxon>
        <taxon>Chlorophyta</taxon>
        <taxon>Mamiellophyceae</taxon>
        <taxon>Mamiellales</taxon>
        <taxon>Mamiellaceae</taxon>
        <taxon>Micromonas</taxon>
    </lineage>
</organism>
<proteinExistence type="predicted"/>
<dbReference type="PANTHER" id="PTHR33373:SF34">
    <property type="entry name" value="DUF4050 DOMAIN-CONTAINING PROTEIN"/>
    <property type="match status" value="1"/>
</dbReference>